<keyword evidence="5" id="KW-0283">Flagellar rotation</keyword>
<evidence type="ECO:0000256" key="6">
    <source>
        <dbReference type="ARBA" id="ARBA00022989"/>
    </source>
</evidence>
<keyword evidence="10" id="KW-0282">Flagellum</keyword>
<evidence type="ECO:0000313" key="10">
    <source>
        <dbReference type="EMBL" id="SFV50171.1"/>
    </source>
</evidence>
<keyword evidence="4 9" id="KW-0812">Transmembrane</keyword>
<evidence type="ECO:0000256" key="5">
    <source>
        <dbReference type="ARBA" id="ARBA00022779"/>
    </source>
</evidence>
<evidence type="ECO:0000256" key="7">
    <source>
        <dbReference type="ARBA" id="ARBA00023136"/>
    </source>
</evidence>
<keyword evidence="7 9" id="KW-0472">Membrane</keyword>
<evidence type="ECO:0000256" key="2">
    <source>
        <dbReference type="ARBA" id="ARBA00022475"/>
    </source>
</evidence>
<dbReference type="InterPro" id="IPR005503">
    <property type="entry name" value="FliL"/>
</dbReference>
<comment type="subcellular location">
    <subcellularLocation>
        <location evidence="1">Cell membrane</location>
        <topology evidence="1">Single-pass membrane protein</topology>
    </subcellularLocation>
</comment>
<keyword evidence="2" id="KW-1003">Cell membrane</keyword>
<reference evidence="10" key="1">
    <citation type="submission" date="2016-10" db="EMBL/GenBank/DDBJ databases">
        <authorList>
            <person name="de Groot N.N."/>
        </authorList>
    </citation>
    <scope>NUCLEOTIDE SEQUENCE</scope>
</reference>
<name>A0A1W1B9A5_9ZZZZ</name>
<dbReference type="GO" id="GO:0071978">
    <property type="term" value="P:bacterial-type flagellum-dependent swarming motility"/>
    <property type="evidence" value="ECO:0007669"/>
    <property type="project" value="TreeGrafter"/>
</dbReference>
<feature type="compositionally biased region" description="Polar residues" evidence="8">
    <location>
        <begin position="57"/>
        <end position="78"/>
    </location>
</feature>
<dbReference type="PANTHER" id="PTHR35091:SF2">
    <property type="entry name" value="FLAGELLAR PROTEIN FLIL"/>
    <property type="match status" value="1"/>
</dbReference>
<dbReference type="PANTHER" id="PTHR35091">
    <property type="entry name" value="FLAGELLAR PROTEIN FLIL"/>
    <property type="match status" value="1"/>
</dbReference>
<dbReference type="EMBL" id="FPHB01000010">
    <property type="protein sequence ID" value="SFV50171.1"/>
    <property type="molecule type" value="Genomic_DNA"/>
</dbReference>
<dbReference type="NCBIfam" id="NF006283">
    <property type="entry name" value="PRK08455.1"/>
    <property type="match status" value="1"/>
</dbReference>
<evidence type="ECO:0000256" key="9">
    <source>
        <dbReference type="SAM" id="Phobius"/>
    </source>
</evidence>
<dbReference type="GO" id="GO:0005886">
    <property type="term" value="C:plasma membrane"/>
    <property type="evidence" value="ECO:0007669"/>
    <property type="project" value="UniProtKB-SubCell"/>
</dbReference>
<keyword evidence="3" id="KW-0145">Chemotaxis</keyword>
<sequence>MAEEKENTETQEGEEKEEKSSNKLLLIIIIVVLLLIVILGAVAAFLLMGSDEEEKSNTPQTQKVQSTPAPTQQRSYSSATVEASRKLSQIGVLYPLDTFTVNLKSDNGRRYLKVTMDLELSGQELTAELDNKTAVIRDRIIRILTSKTLEEVSSRKGKDKLTQQIKDTLNAMLDDGQILGVYFTEFVIQ</sequence>
<evidence type="ECO:0000256" key="8">
    <source>
        <dbReference type="SAM" id="MobiDB-lite"/>
    </source>
</evidence>
<keyword evidence="10" id="KW-0966">Cell projection</keyword>
<dbReference type="Pfam" id="PF03748">
    <property type="entry name" value="FliL"/>
    <property type="match status" value="1"/>
</dbReference>
<protein>
    <submittedName>
        <fullName evidence="10">Flagellar biosynthesis protein FliL</fullName>
    </submittedName>
</protein>
<gene>
    <name evidence="10" type="ORF">MNB_SM-7-1538</name>
</gene>
<dbReference type="AlphaFoldDB" id="A0A1W1B9A5"/>
<proteinExistence type="predicted"/>
<organism evidence="10">
    <name type="scientific">hydrothermal vent metagenome</name>
    <dbReference type="NCBI Taxonomy" id="652676"/>
    <lineage>
        <taxon>unclassified sequences</taxon>
        <taxon>metagenomes</taxon>
        <taxon>ecological metagenomes</taxon>
    </lineage>
</organism>
<keyword evidence="6 9" id="KW-1133">Transmembrane helix</keyword>
<evidence type="ECO:0000256" key="1">
    <source>
        <dbReference type="ARBA" id="ARBA00004162"/>
    </source>
</evidence>
<feature type="transmembrane region" description="Helical" evidence="9">
    <location>
        <begin position="24"/>
        <end position="47"/>
    </location>
</feature>
<evidence type="ECO:0000256" key="3">
    <source>
        <dbReference type="ARBA" id="ARBA00022500"/>
    </source>
</evidence>
<dbReference type="GO" id="GO:0009425">
    <property type="term" value="C:bacterial-type flagellum basal body"/>
    <property type="evidence" value="ECO:0007669"/>
    <property type="project" value="InterPro"/>
</dbReference>
<dbReference type="GO" id="GO:0006935">
    <property type="term" value="P:chemotaxis"/>
    <property type="evidence" value="ECO:0007669"/>
    <property type="project" value="UniProtKB-KW"/>
</dbReference>
<keyword evidence="10" id="KW-0969">Cilium</keyword>
<evidence type="ECO:0000256" key="4">
    <source>
        <dbReference type="ARBA" id="ARBA00022692"/>
    </source>
</evidence>
<accession>A0A1W1B9A5</accession>
<feature type="region of interest" description="Disordered" evidence="8">
    <location>
        <begin position="53"/>
        <end position="78"/>
    </location>
</feature>